<protein>
    <recommendedName>
        <fullName evidence="3">Lysine biosynthesis protein LysW</fullName>
    </recommendedName>
</protein>
<accession>A8ACC6</accession>
<dbReference type="GeneID" id="5561834"/>
<dbReference type="eggNOG" id="arCOG01588">
    <property type="taxonomic scope" value="Archaea"/>
</dbReference>
<sequence>MKAKCPVCGAEIELPDDVMDGEIVECPQCGATLEVKKSGDKVELKVAEEVGEDWGQ</sequence>
<dbReference type="Pfam" id="PF21344">
    <property type="entry name" value="Zn_ribbon_LysW"/>
    <property type="match status" value="1"/>
</dbReference>
<gene>
    <name evidence="1" type="ordered locus">Igni_1402</name>
</gene>
<proteinExistence type="predicted"/>
<dbReference type="PhylomeDB" id="A8ACC6"/>
<name>A8ACC6_IGNH4</name>
<dbReference type="PANTHER" id="PTHR40393">
    <property type="entry name" value="LYSINE BIOSYNTHESIS PROTEIN-RELATED-RELATED"/>
    <property type="match status" value="1"/>
</dbReference>
<dbReference type="CDD" id="cd13946">
    <property type="entry name" value="LysW"/>
    <property type="match status" value="1"/>
</dbReference>
<evidence type="ECO:0008006" key="3">
    <source>
        <dbReference type="Google" id="ProtNLM"/>
    </source>
</evidence>
<reference evidence="1 2" key="1">
    <citation type="journal article" date="2008" name="Genome Biol.">
        <title>A genomic analysis of the archaeal system Ignicoccus hospitalis-Nanoarchaeum equitans.</title>
        <authorList>
            <person name="Podar M."/>
            <person name="Anderson I."/>
            <person name="Makarova K.S."/>
            <person name="Elkins J.G."/>
            <person name="Ivanova N."/>
            <person name="Wall M.A."/>
            <person name="Lykidis A."/>
            <person name="Mavromatis K."/>
            <person name="Sun H."/>
            <person name="Hudson M.E."/>
            <person name="Chen W."/>
            <person name="Deciu C."/>
            <person name="Hutchison D."/>
            <person name="Eads J.R."/>
            <person name="Anderson A."/>
            <person name="Fernandes F."/>
            <person name="Szeto E."/>
            <person name="Lapidus A."/>
            <person name="Kyrpides N.C."/>
            <person name="Saier M.H.Jr."/>
            <person name="Richardson P.M."/>
            <person name="Rachel R."/>
            <person name="Huber H."/>
            <person name="Eisen J.A."/>
            <person name="Koonin E.V."/>
            <person name="Keller M."/>
            <person name="Stetter K.O."/>
        </authorList>
    </citation>
    <scope>NUCLEOTIDE SEQUENCE [LARGE SCALE GENOMIC DNA]</scope>
    <source>
        <strain evidence="2">KIN4/I / DSM 18386 / JCM 14125</strain>
    </source>
</reference>
<dbReference type="Gene3D" id="2.20.28.160">
    <property type="match status" value="1"/>
</dbReference>
<dbReference type="PANTHER" id="PTHR40393:SF1">
    <property type="entry name" value="LYSINE BIOSYNTHESIS PROTEIN-RELATED"/>
    <property type="match status" value="1"/>
</dbReference>
<dbReference type="OrthoDB" id="14378at2157"/>
<dbReference type="EMBL" id="CP000816">
    <property type="protein sequence ID" value="ABU82578.1"/>
    <property type="molecule type" value="Genomic_DNA"/>
</dbReference>
<dbReference type="Proteomes" id="UP000000262">
    <property type="component" value="Chromosome"/>
</dbReference>
<dbReference type="AlphaFoldDB" id="A8ACC6"/>
<evidence type="ECO:0000313" key="2">
    <source>
        <dbReference type="Proteomes" id="UP000000262"/>
    </source>
</evidence>
<evidence type="ECO:0000313" key="1">
    <source>
        <dbReference type="EMBL" id="ABU82578.1"/>
    </source>
</evidence>
<dbReference type="STRING" id="453591.Igni_1402"/>
<dbReference type="NCBIfam" id="NF041070">
    <property type="entry name" value="carrier_LysW_Arch"/>
    <property type="match status" value="1"/>
</dbReference>
<dbReference type="InterPro" id="IPR005906">
    <property type="entry name" value="LysW"/>
</dbReference>
<keyword evidence="2" id="KW-1185">Reference proteome</keyword>
<dbReference type="RefSeq" id="WP_012123542.1">
    <property type="nucleotide sequence ID" value="NC_009776.1"/>
</dbReference>
<dbReference type="HOGENOM" id="CLU_195720_1_0_2"/>
<organism evidence="1 2">
    <name type="scientific">Ignicoccus hospitalis (strain KIN4/I / DSM 18386 / JCM 14125)</name>
    <dbReference type="NCBI Taxonomy" id="453591"/>
    <lineage>
        <taxon>Archaea</taxon>
        <taxon>Thermoproteota</taxon>
        <taxon>Thermoprotei</taxon>
        <taxon>Desulfurococcales</taxon>
        <taxon>Desulfurococcaceae</taxon>
        <taxon>Ignicoccus</taxon>
    </lineage>
</organism>
<dbReference type="KEGG" id="iho:Igni_1402"/>